<gene>
    <name evidence="2" type="ORF">LY89DRAFT_372318</name>
</gene>
<dbReference type="GeneID" id="28816792"/>
<feature type="compositionally biased region" description="Basic and acidic residues" evidence="1">
    <location>
        <begin position="266"/>
        <end position="291"/>
    </location>
</feature>
<dbReference type="InParanoid" id="A0A132B3D6"/>
<feature type="region of interest" description="Disordered" evidence="1">
    <location>
        <begin position="157"/>
        <end position="189"/>
    </location>
</feature>
<dbReference type="EMBL" id="KQ947442">
    <property type="protein sequence ID" value="KUJ06918.1"/>
    <property type="molecule type" value="Genomic_DNA"/>
</dbReference>
<proteinExistence type="predicted"/>
<sequence length="291" mass="33098">MLRRLPVKMLGKCFSALYLAGNPHETSHTIKMAPNSNTSSLENLNGSVRSTHSNHTYHSIGLARTTMSRAAGSAHTHANRHHTYPAPVAREYHYADNSAAGHNLYHSNRNFNQTAVMYQEPAPLNQLYTNQTPTRSQTYLLPAATYTMETYDSEISLDEEPDNNTETVPSQPEGSVSDTEQMSIADGSQSSWNATYGIYEHNDTEYSPSRSNTDHGDGEDEYYVEQPDTPPERETYSTRPHSPTTQRYLQEDSPQERIVLGLPRQSRREERRAYERSIRRGASRRETTRRR</sequence>
<evidence type="ECO:0000313" key="3">
    <source>
        <dbReference type="Proteomes" id="UP000070700"/>
    </source>
</evidence>
<protein>
    <submittedName>
        <fullName evidence="2">Uncharacterized protein</fullName>
    </submittedName>
</protein>
<name>A0A132B3D6_MOLSC</name>
<feature type="region of interest" description="Disordered" evidence="1">
    <location>
        <begin position="202"/>
        <end position="291"/>
    </location>
</feature>
<dbReference type="KEGG" id="psco:LY89DRAFT_372318"/>
<dbReference type="RefSeq" id="XP_018061273.1">
    <property type="nucleotide sequence ID" value="XM_018207066.1"/>
</dbReference>
<evidence type="ECO:0000256" key="1">
    <source>
        <dbReference type="SAM" id="MobiDB-lite"/>
    </source>
</evidence>
<accession>A0A132B3D6</accession>
<reference evidence="2 3" key="1">
    <citation type="submission" date="2015-10" db="EMBL/GenBank/DDBJ databases">
        <title>Full genome of DAOMC 229536 Phialocephala scopiformis, a fungal endophyte of spruce producing the potent anti-insectan compound rugulosin.</title>
        <authorList>
            <consortium name="DOE Joint Genome Institute"/>
            <person name="Walker A.K."/>
            <person name="Frasz S.L."/>
            <person name="Seifert K.A."/>
            <person name="Miller J.D."/>
            <person name="Mondo S.J."/>
            <person name="Labutti K."/>
            <person name="Lipzen A."/>
            <person name="Dockter R."/>
            <person name="Kennedy M."/>
            <person name="Grigoriev I.V."/>
            <person name="Spatafora J.W."/>
        </authorList>
    </citation>
    <scope>NUCLEOTIDE SEQUENCE [LARGE SCALE GENOMIC DNA]</scope>
    <source>
        <strain evidence="2 3">CBS 120377</strain>
    </source>
</reference>
<dbReference type="OrthoDB" id="3539716at2759"/>
<organism evidence="2 3">
    <name type="scientific">Mollisia scopiformis</name>
    <name type="common">Conifer needle endophyte fungus</name>
    <name type="synonym">Phialocephala scopiformis</name>
    <dbReference type="NCBI Taxonomy" id="149040"/>
    <lineage>
        <taxon>Eukaryota</taxon>
        <taxon>Fungi</taxon>
        <taxon>Dikarya</taxon>
        <taxon>Ascomycota</taxon>
        <taxon>Pezizomycotina</taxon>
        <taxon>Leotiomycetes</taxon>
        <taxon>Helotiales</taxon>
        <taxon>Mollisiaceae</taxon>
        <taxon>Mollisia</taxon>
    </lineage>
</organism>
<keyword evidence="3" id="KW-1185">Reference proteome</keyword>
<evidence type="ECO:0000313" key="2">
    <source>
        <dbReference type="EMBL" id="KUJ06918.1"/>
    </source>
</evidence>
<feature type="compositionally biased region" description="Polar residues" evidence="1">
    <location>
        <begin position="237"/>
        <end position="248"/>
    </location>
</feature>
<feature type="compositionally biased region" description="Polar residues" evidence="1">
    <location>
        <begin position="164"/>
        <end position="189"/>
    </location>
</feature>
<dbReference type="Proteomes" id="UP000070700">
    <property type="component" value="Unassembled WGS sequence"/>
</dbReference>
<dbReference type="AlphaFoldDB" id="A0A132B3D6"/>